<dbReference type="Gene3D" id="3.40.50.300">
    <property type="entry name" value="P-loop containing nucleotide triphosphate hydrolases"/>
    <property type="match status" value="1"/>
</dbReference>
<organism evidence="1">
    <name type="scientific">marine sediment metagenome</name>
    <dbReference type="NCBI Taxonomy" id="412755"/>
    <lineage>
        <taxon>unclassified sequences</taxon>
        <taxon>metagenomes</taxon>
        <taxon>ecological metagenomes</taxon>
    </lineage>
</organism>
<dbReference type="InterPro" id="IPR027417">
    <property type="entry name" value="P-loop_NTPase"/>
</dbReference>
<name>X1H7E9_9ZZZZ</name>
<reference evidence="1" key="1">
    <citation type="journal article" date="2014" name="Front. Microbiol.">
        <title>High frequency of phylogenetically diverse reductive dehalogenase-homologous genes in deep subseafloor sedimentary metagenomes.</title>
        <authorList>
            <person name="Kawai M."/>
            <person name="Futagami T."/>
            <person name="Toyoda A."/>
            <person name="Takaki Y."/>
            <person name="Nishi S."/>
            <person name="Hori S."/>
            <person name="Arai W."/>
            <person name="Tsubouchi T."/>
            <person name="Morono Y."/>
            <person name="Uchiyama I."/>
            <person name="Ito T."/>
            <person name="Fujiyama A."/>
            <person name="Inagaki F."/>
            <person name="Takami H."/>
        </authorList>
    </citation>
    <scope>NUCLEOTIDE SEQUENCE</scope>
    <source>
        <strain evidence="1">Expedition CK06-06</strain>
    </source>
</reference>
<feature type="non-terminal residue" evidence="1">
    <location>
        <position position="1"/>
    </location>
</feature>
<proteinExistence type="predicted"/>
<protein>
    <recommendedName>
        <fullName evidence="2">NACHT domain-containing protein</fullName>
    </recommendedName>
</protein>
<gene>
    <name evidence="1" type="ORF">S03H2_52357</name>
</gene>
<accession>X1H7E9</accession>
<evidence type="ECO:0008006" key="2">
    <source>
        <dbReference type="Google" id="ProtNLM"/>
    </source>
</evidence>
<feature type="non-terminal residue" evidence="1">
    <location>
        <position position="259"/>
    </location>
</feature>
<comment type="caution">
    <text evidence="1">The sequence shown here is derived from an EMBL/GenBank/DDBJ whole genome shotgun (WGS) entry which is preliminary data.</text>
</comment>
<dbReference type="AlphaFoldDB" id="X1H7E9"/>
<evidence type="ECO:0000313" key="1">
    <source>
        <dbReference type="EMBL" id="GAH65327.1"/>
    </source>
</evidence>
<dbReference type="EMBL" id="BARU01033256">
    <property type="protein sequence ID" value="GAH65327.1"/>
    <property type="molecule type" value="Genomic_DNA"/>
</dbReference>
<sequence>KSHLVNCLTKEYKNNILYRFWISNQDKDYNERLIYDNFISNISKELFRDFVFRSEEDIIQKISDEEKILIIDGFDHIENYNNKELEQYITFINKLKDKCKSIILSRPLKIKLNWKKQVLENWTKDQTFKVLDELYHITDYSICSEIFTITMGYPILVRYISEHYKIFKKIPLMKELKNIEDFYNELIKNVNIKKALSLFISSRSFYMKSEISEFLEDEFSDVVNEFISSYPYLFEIKLNRITLFHDSFNTYLRNCIDNS</sequence>